<accession>A0A2N5T0R8</accession>
<dbReference type="EMBL" id="PGCJ01000819">
    <property type="protein sequence ID" value="PLW19093.1"/>
    <property type="molecule type" value="Genomic_DNA"/>
</dbReference>
<feature type="compositionally biased region" description="Basic and acidic residues" evidence="1">
    <location>
        <begin position="112"/>
        <end position="122"/>
    </location>
</feature>
<organism evidence="2 3">
    <name type="scientific">Puccinia coronata f. sp. avenae</name>
    <dbReference type="NCBI Taxonomy" id="200324"/>
    <lineage>
        <taxon>Eukaryota</taxon>
        <taxon>Fungi</taxon>
        <taxon>Dikarya</taxon>
        <taxon>Basidiomycota</taxon>
        <taxon>Pucciniomycotina</taxon>
        <taxon>Pucciniomycetes</taxon>
        <taxon>Pucciniales</taxon>
        <taxon>Pucciniaceae</taxon>
        <taxon>Puccinia</taxon>
    </lineage>
</organism>
<protein>
    <submittedName>
        <fullName evidence="2">Uncharacterized protein</fullName>
    </submittedName>
</protein>
<name>A0A2N5T0R8_9BASI</name>
<keyword evidence="3" id="KW-1185">Reference proteome</keyword>
<dbReference type="Proteomes" id="UP000235388">
    <property type="component" value="Unassembled WGS sequence"/>
</dbReference>
<evidence type="ECO:0000256" key="1">
    <source>
        <dbReference type="SAM" id="MobiDB-lite"/>
    </source>
</evidence>
<reference evidence="2 3" key="1">
    <citation type="submission" date="2017-11" db="EMBL/GenBank/DDBJ databases">
        <title>De novo assembly and phasing of dikaryotic genomes from two isolates of Puccinia coronata f. sp. avenae, the causal agent of oat crown rust.</title>
        <authorList>
            <person name="Miller M.E."/>
            <person name="Zhang Y."/>
            <person name="Omidvar V."/>
            <person name="Sperschneider J."/>
            <person name="Schwessinger B."/>
            <person name="Raley C."/>
            <person name="Palmer J.M."/>
            <person name="Garnica D."/>
            <person name="Upadhyaya N."/>
            <person name="Rathjen J."/>
            <person name="Taylor J.M."/>
            <person name="Park R.F."/>
            <person name="Dodds P.N."/>
            <person name="Hirsch C.D."/>
            <person name="Kianian S.F."/>
            <person name="Figueroa M."/>
        </authorList>
    </citation>
    <scope>NUCLEOTIDE SEQUENCE [LARGE SCALE GENOMIC DNA]</scope>
    <source>
        <strain evidence="2">12NC29</strain>
    </source>
</reference>
<feature type="compositionally biased region" description="Polar residues" evidence="1">
    <location>
        <begin position="101"/>
        <end position="111"/>
    </location>
</feature>
<evidence type="ECO:0000313" key="2">
    <source>
        <dbReference type="EMBL" id="PLW19093.1"/>
    </source>
</evidence>
<dbReference type="PANTHER" id="PTHR47150">
    <property type="entry name" value="OS12G0169200 PROTEIN"/>
    <property type="match status" value="1"/>
</dbReference>
<dbReference type="AlphaFoldDB" id="A0A2N5T0R8"/>
<comment type="caution">
    <text evidence="2">The sequence shown here is derived from an EMBL/GenBank/DDBJ whole genome shotgun (WGS) entry which is preliminary data.</text>
</comment>
<evidence type="ECO:0000313" key="3">
    <source>
        <dbReference type="Proteomes" id="UP000235388"/>
    </source>
</evidence>
<feature type="region of interest" description="Disordered" evidence="1">
    <location>
        <begin position="98"/>
        <end position="141"/>
    </location>
</feature>
<dbReference type="PANTHER" id="PTHR47150:SF5">
    <property type="entry name" value="OS07G0546750 PROTEIN"/>
    <property type="match status" value="1"/>
</dbReference>
<dbReference type="OrthoDB" id="674642at2759"/>
<proteinExistence type="predicted"/>
<feature type="compositionally biased region" description="Polar residues" evidence="1">
    <location>
        <begin position="129"/>
        <end position="139"/>
    </location>
</feature>
<gene>
    <name evidence="2" type="ORF">PCANC_08297</name>
</gene>
<sequence length="164" mass="19012">MASPTPINWVFKWMLDEQDPVEEMMDFLTDSDEEVNLPPKNTCGPSKDHRRFEGDQKLYQDYFAKEPVDNDQDFKRKFPITKSLFLKIRNQIVEHDPYFLQKQSENQPANRESQRANSEERGAPLGNTPLATMANTSTSDRFRQSMLKSALNTIPQLDLEGQDL</sequence>